<keyword evidence="4 10" id="KW-0812">Transmembrane</keyword>
<dbReference type="GO" id="GO:0007165">
    <property type="term" value="P:signal transduction"/>
    <property type="evidence" value="ECO:0007669"/>
    <property type="project" value="UniProtKB-KW"/>
</dbReference>
<dbReference type="RefSeq" id="WP_181549904.1">
    <property type="nucleotide sequence ID" value="NZ_JACDUS010000001.1"/>
</dbReference>
<feature type="region of interest" description="Disordered" evidence="9">
    <location>
        <begin position="241"/>
        <end position="266"/>
    </location>
</feature>
<dbReference type="GO" id="GO:0005886">
    <property type="term" value="C:plasma membrane"/>
    <property type="evidence" value="ECO:0007669"/>
    <property type="project" value="UniProtKB-SubCell"/>
</dbReference>
<evidence type="ECO:0000313" key="12">
    <source>
        <dbReference type="EMBL" id="MBA2880254.1"/>
    </source>
</evidence>
<comment type="similarity">
    <text evidence="7">Belongs to the methyl-accepting chemotaxis (MCP) protein family.</text>
</comment>
<proteinExistence type="inferred from homology"/>
<evidence type="ECO:0000256" key="8">
    <source>
        <dbReference type="PROSITE-ProRule" id="PRU00284"/>
    </source>
</evidence>
<dbReference type="SMART" id="SM00283">
    <property type="entry name" value="MA"/>
    <property type="match status" value="1"/>
</dbReference>
<evidence type="ECO:0000256" key="1">
    <source>
        <dbReference type="ARBA" id="ARBA00004651"/>
    </source>
</evidence>
<sequence length="485" mass="52090">MRSIRKMSLNAKIVAISVVPVLVVALVLWVVSSQSLEKSIYSEKKEKTGELAEVGLSVLKNFHEKQESGQMSRQEAQARAKETVRAIRYGPKMKDYFWIQDFTPRIVMHPFSPDLEGKNVSDITDPDGRNLFVEFAKTAKQEGAGHVPYKWQYYDNEGQIEPKLSYVAEFKPWDWIIGTGVYVESIQKDIAAQTRLLMLISLALAGISIAVAFFFSRRTSRALAGIVEGLGKSSEQVASASGQIASSSQSQAEGSSEQASSLEQTSASLEQIASQTRQNADNAEMADGAVKETASAVDSGVASMQRMNTAINEIKESSNETSKIIKTIDDIAFQTNLLALNAAVEAARAGEAGKGFAVVAEEVRNLAQRSAEAASNTSRLIEQSQQNAGNGVNVAEEVAAQLNSIKDSSGKVNTLIGEIAAASKEQSQGIEQVNTGVSEMDKVVQQNAANSEQSASAAQELSSQAAELEQMVAQLQAVVGGKSTR</sequence>
<name>A0A7W0C6T9_9BACT</name>
<keyword evidence="3" id="KW-0145">Chemotaxis</keyword>
<feature type="transmembrane region" description="Helical" evidence="10">
    <location>
        <begin position="196"/>
        <end position="215"/>
    </location>
</feature>
<evidence type="ECO:0000256" key="9">
    <source>
        <dbReference type="SAM" id="MobiDB-lite"/>
    </source>
</evidence>
<evidence type="ECO:0000256" key="5">
    <source>
        <dbReference type="ARBA" id="ARBA00022989"/>
    </source>
</evidence>
<dbReference type="SUPFAM" id="SSF58104">
    <property type="entry name" value="Methyl-accepting chemotaxis protein (MCP) signaling domain"/>
    <property type="match status" value="1"/>
</dbReference>
<evidence type="ECO:0000256" key="4">
    <source>
        <dbReference type="ARBA" id="ARBA00022692"/>
    </source>
</evidence>
<dbReference type="SMART" id="SM01049">
    <property type="entry name" value="Cache_2"/>
    <property type="match status" value="1"/>
</dbReference>
<keyword evidence="5 10" id="KW-1133">Transmembrane helix</keyword>
<dbReference type="Proteomes" id="UP000525298">
    <property type="component" value="Unassembled WGS sequence"/>
</dbReference>
<comment type="subcellular location">
    <subcellularLocation>
        <location evidence="1">Cell membrane</location>
        <topology evidence="1">Multi-pass membrane protein</topology>
    </subcellularLocation>
</comment>
<comment type="caution">
    <text evidence="12">The sequence shown here is derived from an EMBL/GenBank/DDBJ whole genome shotgun (WGS) entry which is preliminary data.</text>
</comment>
<dbReference type="PANTHER" id="PTHR43531:SF11">
    <property type="entry name" value="METHYL-ACCEPTING CHEMOTAXIS PROTEIN 3"/>
    <property type="match status" value="1"/>
</dbReference>
<dbReference type="GO" id="GO:0006935">
    <property type="term" value="P:chemotaxis"/>
    <property type="evidence" value="ECO:0007669"/>
    <property type="project" value="UniProtKB-KW"/>
</dbReference>
<protein>
    <submittedName>
        <fullName evidence="12">Methyl-accepting chemotaxis protein</fullName>
    </submittedName>
</protein>
<evidence type="ECO:0000256" key="10">
    <source>
        <dbReference type="SAM" id="Phobius"/>
    </source>
</evidence>
<dbReference type="Gene3D" id="3.30.450.20">
    <property type="entry name" value="PAS domain"/>
    <property type="match status" value="1"/>
</dbReference>
<dbReference type="EMBL" id="JACDUS010000001">
    <property type="protein sequence ID" value="MBA2880254.1"/>
    <property type="molecule type" value="Genomic_DNA"/>
</dbReference>
<evidence type="ECO:0000313" key="13">
    <source>
        <dbReference type="Proteomes" id="UP000525298"/>
    </source>
</evidence>
<dbReference type="PANTHER" id="PTHR43531">
    <property type="entry name" value="PROTEIN ICFG"/>
    <property type="match status" value="1"/>
</dbReference>
<dbReference type="InterPro" id="IPR004089">
    <property type="entry name" value="MCPsignal_dom"/>
</dbReference>
<gene>
    <name evidence="12" type="ORF">HNR65_000561</name>
</gene>
<dbReference type="InterPro" id="IPR051310">
    <property type="entry name" value="MCP_chemotaxis"/>
</dbReference>
<keyword evidence="6 10" id="KW-0472">Membrane</keyword>
<keyword evidence="2" id="KW-1003">Cell membrane</keyword>
<evidence type="ECO:0000256" key="3">
    <source>
        <dbReference type="ARBA" id="ARBA00022500"/>
    </source>
</evidence>
<keyword evidence="8" id="KW-0807">Transducer</keyword>
<evidence type="ECO:0000259" key="11">
    <source>
        <dbReference type="PROSITE" id="PS50111"/>
    </source>
</evidence>
<evidence type="ECO:0000256" key="7">
    <source>
        <dbReference type="ARBA" id="ARBA00029447"/>
    </source>
</evidence>
<accession>A0A7W0C6T9</accession>
<feature type="compositionally biased region" description="Low complexity" evidence="9">
    <location>
        <begin position="241"/>
        <end position="261"/>
    </location>
</feature>
<reference evidence="12 13" key="1">
    <citation type="submission" date="2020-07" db="EMBL/GenBank/DDBJ databases">
        <title>Genomic Encyclopedia of Type Strains, Phase IV (KMG-IV): sequencing the most valuable type-strain genomes for metagenomic binning, comparative biology and taxonomic classification.</title>
        <authorList>
            <person name="Goeker M."/>
        </authorList>
    </citation>
    <scope>NUCLEOTIDE SEQUENCE [LARGE SCALE GENOMIC DNA]</scope>
    <source>
        <strain evidence="12 13">DSM 17721</strain>
    </source>
</reference>
<dbReference type="InterPro" id="IPR033480">
    <property type="entry name" value="sCache_2"/>
</dbReference>
<organism evidence="12 13">
    <name type="scientific">Desulfosalsimonas propionicica</name>
    <dbReference type="NCBI Taxonomy" id="332175"/>
    <lineage>
        <taxon>Bacteria</taxon>
        <taxon>Pseudomonadati</taxon>
        <taxon>Thermodesulfobacteriota</taxon>
        <taxon>Desulfobacteria</taxon>
        <taxon>Desulfobacterales</taxon>
        <taxon>Desulfosalsimonadaceae</taxon>
        <taxon>Desulfosalsimonas</taxon>
    </lineage>
</organism>
<evidence type="ECO:0000256" key="6">
    <source>
        <dbReference type="ARBA" id="ARBA00023136"/>
    </source>
</evidence>
<dbReference type="Gene3D" id="1.10.287.950">
    <property type="entry name" value="Methyl-accepting chemotaxis protein"/>
    <property type="match status" value="1"/>
</dbReference>
<dbReference type="GO" id="GO:0004888">
    <property type="term" value="F:transmembrane signaling receptor activity"/>
    <property type="evidence" value="ECO:0007669"/>
    <property type="project" value="TreeGrafter"/>
</dbReference>
<dbReference type="CDD" id="cd11386">
    <property type="entry name" value="MCP_signal"/>
    <property type="match status" value="1"/>
</dbReference>
<dbReference type="PROSITE" id="PS50111">
    <property type="entry name" value="CHEMOTAXIS_TRANSDUC_2"/>
    <property type="match status" value="1"/>
</dbReference>
<dbReference type="AlphaFoldDB" id="A0A7W0C6T9"/>
<dbReference type="Pfam" id="PF17200">
    <property type="entry name" value="sCache_2"/>
    <property type="match status" value="1"/>
</dbReference>
<dbReference type="Pfam" id="PF00015">
    <property type="entry name" value="MCPsignal"/>
    <property type="match status" value="1"/>
</dbReference>
<feature type="domain" description="Methyl-accepting transducer" evidence="11">
    <location>
        <begin position="233"/>
        <end position="462"/>
    </location>
</feature>
<keyword evidence="13" id="KW-1185">Reference proteome</keyword>
<evidence type="ECO:0000256" key="2">
    <source>
        <dbReference type="ARBA" id="ARBA00022475"/>
    </source>
</evidence>